<dbReference type="InterPro" id="IPR000620">
    <property type="entry name" value="EamA_dom"/>
</dbReference>
<evidence type="ECO:0000256" key="5">
    <source>
        <dbReference type="ARBA" id="ARBA00023136"/>
    </source>
</evidence>
<dbReference type="SUPFAM" id="SSF103481">
    <property type="entry name" value="Multidrug resistance efflux transporter EmrE"/>
    <property type="match status" value="2"/>
</dbReference>
<feature type="transmembrane region" description="Helical" evidence="6">
    <location>
        <begin position="26"/>
        <end position="44"/>
    </location>
</feature>
<keyword evidence="9" id="KW-1185">Reference proteome</keyword>
<sequence>MVTSAEPLGEADPQGRLDRVAGRVPAVWLVLIGIVSVQFGAAIAKNLFPVISPTSMVWLRLTSSAVLLLIMVRPRLRGRSRTDWLLVTGFGITLLVMNWAIYQSMARIPIGVAVTIEFLGPLAVAVIMSRRARDLAWVILAGAGVAILGFSPAGLNLPGVGFALLAGLCWACYILLSARTGRSWSGLSGLAVASTIGTIGLTPFAIAESGPGLLQPQVLILGVAVGLMSSVIPYSLEMLALRRIPPGVFGILMSLEPGVAALAGMIMLAEFLSVTQWIALACVVIASVGATRTRRAADPPPVD</sequence>
<feature type="transmembrane region" description="Helical" evidence="6">
    <location>
        <begin position="248"/>
        <end position="268"/>
    </location>
</feature>
<dbReference type="AlphaFoldDB" id="A0A7Y9LEI9"/>
<feature type="transmembrane region" description="Helical" evidence="6">
    <location>
        <begin position="108"/>
        <end position="128"/>
    </location>
</feature>
<feature type="transmembrane region" description="Helical" evidence="6">
    <location>
        <begin position="188"/>
        <end position="206"/>
    </location>
</feature>
<feature type="transmembrane region" description="Helical" evidence="6">
    <location>
        <begin position="84"/>
        <end position="102"/>
    </location>
</feature>
<proteinExistence type="inferred from homology"/>
<feature type="transmembrane region" description="Helical" evidence="6">
    <location>
        <begin position="50"/>
        <end position="72"/>
    </location>
</feature>
<dbReference type="InterPro" id="IPR050638">
    <property type="entry name" value="AA-Vitamin_Transporters"/>
</dbReference>
<name>A0A7Y9LEI9_9ACTN</name>
<dbReference type="GO" id="GO:0016020">
    <property type="term" value="C:membrane"/>
    <property type="evidence" value="ECO:0007669"/>
    <property type="project" value="UniProtKB-SubCell"/>
</dbReference>
<evidence type="ECO:0000313" key="9">
    <source>
        <dbReference type="Proteomes" id="UP000569914"/>
    </source>
</evidence>
<protein>
    <submittedName>
        <fullName evidence="8">Inner membrane transporter RhtA</fullName>
    </submittedName>
</protein>
<evidence type="ECO:0000313" key="8">
    <source>
        <dbReference type="EMBL" id="NYE73096.1"/>
    </source>
</evidence>
<feature type="domain" description="EamA" evidence="7">
    <location>
        <begin position="158"/>
        <end position="289"/>
    </location>
</feature>
<dbReference type="PANTHER" id="PTHR32322">
    <property type="entry name" value="INNER MEMBRANE TRANSPORTER"/>
    <property type="match status" value="1"/>
</dbReference>
<feature type="transmembrane region" description="Helical" evidence="6">
    <location>
        <begin position="135"/>
        <end position="153"/>
    </location>
</feature>
<evidence type="ECO:0000256" key="1">
    <source>
        <dbReference type="ARBA" id="ARBA00004141"/>
    </source>
</evidence>
<comment type="similarity">
    <text evidence="2">Belongs to the EamA transporter family.</text>
</comment>
<feature type="transmembrane region" description="Helical" evidence="6">
    <location>
        <begin position="274"/>
        <end position="291"/>
    </location>
</feature>
<evidence type="ECO:0000256" key="4">
    <source>
        <dbReference type="ARBA" id="ARBA00022989"/>
    </source>
</evidence>
<keyword evidence="5 6" id="KW-0472">Membrane</keyword>
<keyword evidence="4 6" id="KW-1133">Transmembrane helix</keyword>
<dbReference type="RefSeq" id="WP_179754346.1">
    <property type="nucleotide sequence ID" value="NZ_JACCBU010000001.1"/>
</dbReference>
<evidence type="ECO:0000256" key="2">
    <source>
        <dbReference type="ARBA" id="ARBA00007362"/>
    </source>
</evidence>
<accession>A0A7Y9LEI9</accession>
<dbReference type="InterPro" id="IPR037185">
    <property type="entry name" value="EmrE-like"/>
</dbReference>
<dbReference type="Proteomes" id="UP000569914">
    <property type="component" value="Unassembled WGS sequence"/>
</dbReference>
<comment type="caution">
    <text evidence="8">The sequence shown here is derived from an EMBL/GenBank/DDBJ whole genome shotgun (WGS) entry which is preliminary data.</text>
</comment>
<organism evidence="8 9">
    <name type="scientific">Microlunatus parietis</name>
    <dbReference type="NCBI Taxonomy" id="682979"/>
    <lineage>
        <taxon>Bacteria</taxon>
        <taxon>Bacillati</taxon>
        <taxon>Actinomycetota</taxon>
        <taxon>Actinomycetes</taxon>
        <taxon>Propionibacteriales</taxon>
        <taxon>Propionibacteriaceae</taxon>
        <taxon>Microlunatus</taxon>
    </lineage>
</organism>
<evidence type="ECO:0000256" key="6">
    <source>
        <dbReference type="SAM" id="Phobius"/>
    </source>
</evidence>
<evidence type="ECO:0000259" key="7">
    <source>
        <dbReference type="Pfam" id="PF00892"/>
    </source>
</evidence>
<gene>
    <name evidence="8" type="ORF">BKA15_004425</name>
</gene>
<feature type="transmembrane region" description="Helical" evidence="6">
    <location>
        <begin position="159"/>
        <end position="176"/>
    </location>
</feature>
<keyword evidence="3 6" id="KW-0812">Transmembrane</keyword>
<reference evidence="8 9" key="1">
    <citation type="submission" date="2020-07" db="EMBL/GenBank/DDBJ databases">
        <title>Sequencing the genomes of 1000 actinobacteria strains.</title>
        <authorList>
            <person name="Klenk H.-P."/>
        </authorList>
    </citation>
    <scope>NUCLEOTIDE SEQUENCE [LARGE SCALE GENOMIC DNA]</scope>
    <source>
        <strain evidence="8 9">DSM 22083</strain>
    </source>
</reference>
<dbReference type="EMBL" id="JACCBU010000001">
    <property type="protein sequence ID" value="NYE73096.1"/>
    <property type="molecule type" value="Genomic_DNA"/>
</dbReference>
<evidence type="ECO:0000256" key="3">
    <source>
        <dbReference type="ARBA" id="ARBA00022692"/>
    </source>
</evidence>
<feature type="transmembrane region" description="Helical" evidence="6">
    <location>
        <begin position="218"/>
        <end position="236"/>
    </location>
</feature>
<comment type="subcellular location">
    <subcellularLocation>
        <location evidence="1">Membrane</location>
        <topology evidence="1">Multi-pass membrane protein</topology>
    </subcellularLocation>
</comment>
<dbReference type="PANTHER" id="PTHR32322:SF2">
    <property type="entry name" value="EAMA DOMAIN-CONTAINING PROTEIN"/>
    <property type="match status" value="1"/>
</dbReference>
<dbReference type="Pfam" id="PF00892">
    <property type="entry name" value="EamA"/>
    <property type="match status" value="1"/>
</dbReference>